<dbReference type="AlphaFoldDB" id="A0A857J7P1"/>
<evidence type="ECO:0000313" key="2">
    <source>
        <dbReference type="EMBL" id="QHI99089.1"/>
    </source>
</evidence>
<evidence type="ECO:0000313" key="3">
    <source>
        <dbReference type="Proteomes" id="UP000464787"/>
    </source>
</evidence>
<reference evidence="2 3" key="1">
    <citation type="submission" date="2020-01" db="EMBL/GenBank/DDBJ databases">
        <title>Genome sequencing of strain KACC 21265.</title>
        <authorList>
            <person name="Heo J."/>
            <person name="Kim S.-J."/>
            <person name="Kim J.-S."/>
            <person name="Hong S.-B."/>
            <person name="Kwon S.-W."/>
        </authorList>
    </citation>
    <scope>NUCLEOTIDE SEQUENCE [LARGE SCALE GENOMIC DNA]</scope>
    <source>
        <strain evidence="2 3">KACC 21265</strain>
    </source>
</reference>
<dbReference type="KEGG" id="xyk:GT347_14500"/>
<protein>
    <recommendedName>
        <fullName evidence="4">Lipoprotein</fullName>
    </recommendedName>
</protein>
<accession>A0A857J7P1</accession>
<proteinExistence type="predicted"/>
<keyword evidence="1" id="KW-0732">Signal</keyword>
<dbReference type="EMBL" id="CP047650">
    <property type="protein sequence ID" value="QHI99089.1"/>
    <property type="molecule type" value="Genomic_DNA"/>
</dbReference>
<dbReference type="PROSITE" id="PS51257">
    <property type="entry name" value="PROKAR_LIPOPROTEIN"/>
    <property type="match status" value="1"/>
</dbReference>
<gene>
    <name evidence="2" type="ORF">GT347_14500</name>
</gene>
<evidence type="ECO:0008006" key="4">
    <source>
        <dbReference type="Google" id="ProtNLM"/>
    </source>
</evidence>
<dbReference type="RefSeq" id="WP_160552870.1">
    <property type="nucleotide sequence ID" value="NZ_CP047650.1"/>
</dbReference>
<organism evidence="2 3">
    <name type="scientific">Xylophilus rhododendri</name>
    <dbReference type="NCBI Taxonomy" id="2697032"/>
    <lineage>
        <taxon>Bacteria</taxon>
        <taxon>Pseudomonadati</taxon>
        <taxon>Pseudomonadota</taxon>
        <taxon>Betaproteobacteria</taxon>
        <taxon>Burkholderiales</taxon>
        <taxon>Xylophilus</taxon>
    </lineage>
</organism>
<name>A0A857J7P1_9BURK</name>
<dbReference type="Proteomes" id="UP000464787">
    <property type="component" value="Chromosome"/>
</dbReference>
<keyword evidence="3" id="KW-1185">Reference proteome</keyword>
<evidence type="ECO:0000256" key="1">
    <source>
        <dbReference type="SAM" id="SignalP"/>
    </source>
</evidence>
<feature type="signal peptide" evidence="1">
    <location>
        <begin position="1"/>
        <end position="18"/>
    </location>
</feature>
<feature type="chain" id="PRO_5033023966" description="Lipoprotein" evidence="1">
    <location>
        <begin position="19"/>
        <end position="181"/>
    </location>
</feature>
<sequence>MRLCLHLLAPAFACMGLAACSPEFNWREVRPAGTRLQAQMPCKPEEATRAVPLAGTTVQMHLAGCDAGGATFVIGWTSPAASRVGAVLGDWQDSTLSSAGIAAGPDAPVGRPFGPPGAMALPQAVRLKVQGHAPDGAALPLEAAWFAAAGEAGPEALFAAVYRQPERPEASDTFFTGLRLR</sequence>